<dbReference type="PANTHER" id="PTHR11521:SF1">
    <property type="entry name" value="TROPONIN T, SKELETAL MUSCLE"/>
    <property type="match status" value="1"/>
</dbReference>
<dbReference type="Pfam" id="PF00992">
    <property type="entry name" value="Troponin"/>
    <property type="match status" value="1"/>
</dbReference>
<dbReference type="GO" id="GO:0005523">
    <property type="term" value="F:tropomyosin binding"/>
    <property type="evidence" value="ECO:0007669"/>
    <property type="project" value="TreeGrafter"/>
</dbReference>
<feature type="compositionally biased region" description="Basic residues" evidence="3">
    <location>
        <begin position="409"/>
        <end position="429"/>
    </location>
</feature>
<evidence type="ECO:0000256" key="3">
    <source>
        <dbReference type="SAM" id="MobiDB-lite"/>
    </source>
</evidence>
<organism evidence="4 5">
    <name type="scientific">Oedothorax gibbosus</name>
    <dbReference type="NCBI Taxonomy" id="931172"/>
    <lineage>
        <taxon>Eukaryota</taxon>
        <taxon>Metazoa</taxon>
        <taxon>Ecdysozoa</taxon>
        <taxon>Arthropoda</taxon>
        <taxon>Chelicerata</taxon>
        <taxon>Arachnida</taxon>
        <taxon>Araneae</taxon>
        <taxon>Araneomorphae</taxon>
        <taxon>Entelegynae</taxon>
        <taxon>Araneoidea</taxon>
        <taxon>Linyphiidae</taxon>
        <taxon>Erigoninae</taxon>
        <taxon>Oedothorax</taxon>
    </lineage>
</organism>
<dbReference type="GO" id="GO:0005861">
    <property type="term" value="C:troponin complex"/>
    <property type="evidence" value="ECO:0007669"/>
    <property type="project" value="InterPro"/>
</dbReference>
<feature type="region of interest" description="Disordered" evidence="3">
    <location>
        <begin position="129"/>
        <end position="220"/>
    </location>
</feature>
<dbReference type="PANTHER" id="PTHR11521">
    <property type="entry name" value="TROPONIN T"/>
    <property type="match status" value="1"/>
</dbReference>
<reference evidence="4 5" key="1">
    <citation type="journal article" date="2022" name="Nat. Ecol. Evol.">
        <title>A masculinizing supergene underlies an exaggerated male reproductive morph in a spider.</title>
        <authorList>
            <person name="Hendrickx F."/>
            <person name="De Corte Z."/>
            <person name="Sonet G."/>
            <person name="Van Belleghem S.M."/>
            <person name="Kostlbacher S."/>
            <person name="Vangestel C."/>
        </authorList>
    </citation>
    <scope>NUCLEOTIDE SEQUENCE [LARGE SCALE GENOMIC DNA]</scope>
    <source>
        <strain evidence="4">W744_W776</strain>
    </source>
</reference>
<comment type="similarity">
    <text evidence="2">Belongs to the troponin T family.</text>
</comment>
<dbReference type="InterPro" id="IPR038077">
    <property type="entry name" value="Troponin_sf"/>
</dbReference>
<sequence>MRLVRFFLPLLAGYPEGACGFFYLGVNNIFKVNTWLTATENTAERINPHKKCFEATISHEEEEEEEVERKKPSGGQKAAEEPKMTEAELIMEEKLRKKKEEDEAMWQEYIDQWRKQRAKEEEELRKLKERQARRKVTRAEQEKRMMELKKRQEEQRLREIEEKKQKEAEAKRKRLEEAEKKRQAMLEEQKKMKDGVKPNFVIQKKEGGSGPEPFNPSGFDKMSHIEQARSEMSKSKEQLAEDKQIALTYRVKSLNIENLSSDKLRTTAEDLWAKIVTLESEKYDLEDKMKRQDYDLRELTERQKQINRQKALKKGIDPAEAEGKYPPKIHVASKFERRVDRRAYTDKKALFDGGLDVTVKEQNEKVWAERMAQFKERGAKQLPKWDPTAPKAKEVVEPRTYDDDDLLDKRKKKRKKKKRKRRMRKKKRRNKGFEVFSWDILANSCE</sequence>
<dbReference type="GO" id="GO:0006936">
    <property type="term" value="P:muscle contraction"/>
    <property type="evidence" value="ECO:0007669"/>
    <property type="project" value="TreeGrafter"/>
</dbReference>
<feature type="region of interest" description="Disordered" evidence="3">
    <location>
        <begin position="58"/>
        <end position="88"/>
    </location>
</feature>
<evidence type="ECO:0000313" key="5">
    <source>
        <dbReference type="Proteomes" id="UP000827092"/>
    </source>
</evidence>
<feature type="compositionally biased region" description="Basic and acidic residues" evidence="3">
    <location>
        <begin position="391"/>
        <end position="401"/>
    </location>
</feature>
<feature type="compositionally biased region" description="Basic and acidic residues" evidence="3">
    <location>
        <begin position="137"/>
        <end position="196"/>
    </location>
</feature>
<feature type="compositionally biased region" description="Basic and acidic residues" evidence="3">
    <location>
        <begin position="78"/>
        <end position="88"/>
    </location>
</feature>
<dbReference type="SUPFAM" id="SSF90250">
    <property type="entry name" value="Troponin coil-coiled subunits"/>
    <property type="match status" value="1"/>
</dbReference>
<evidence type="ECO:0000256" key="1">
    <source>
        <dbReference type="ARBA" id="ARBA00003363"/>
    </source>
</evidence>
<keyword evidence="5" id="KW-1185">Reference proteome</keyword>
<gene>
    <name evidence="4" type="ORF">JTE90_004224</name>
</gene>
<proteinExistence type="inferred from homology"/>
<protein>
    <recommendedName>
        <fullName evidence="6">Troponin T</fullName>
    </recommendedName>
</protein>
<evidence type="ECO:0008006" key="6">
    <source>
        <dbReference type="Google" id="ProtNLM"/>
    </source>
</evidence>
<evidence type="ECO:0000256" key="2">
    <source>
        <dbReference type="ARBA" id="ARBA00008330"/>
    </source>
</evidence>
<dbReference type="EMBL" id="JAFNEN010000308">
    <property type="protein sequence ID" value="KAG8186247.1"/>
    <property type="molecule type" value="Genomic_DNA"/>
</dbReference>
<dbReference type="Proteomes" id="UP000827092">
    <property type="component" value="Unassembled WGS sequence"/>
</dbReference>
<dbReference type="AlphaFoldDB" id="A0AAV6UP68"/>
<comment type="caution">
    <text evidence="4">The sequence shown here is derived from an EMBL/GenBank/DDBJ whole genome shotgun (WGS) entry which is preliminary data.</text>
</comment>
<evidence type="ECO:0000313" key="4">
    <source>
        <dbReference type="EMBL" id="KAG8186247.1"/>
    </source>
</evidence>
<comment type="function">
    <text evidence="1">Troponin T is the tropomyosin-binding subunit of troponin, the thin filament regulatory complex which confers calcium-sensitivity to striated muscle actomyosin ATPase activity.</text>
</comment>
<dbReference type="GO" id="GO:0045214">
    <property type="term" value="P:sarcomere organization"/>
    <property type="evidence" value="ECO:0007669"/>
    <property type="project" value="UniProtKB-ARBA"/>
</dbReference>
<dbReference type="GO" id="GO:0006937">
    <property type="term" value="P:regulation of muscle contraction"/>
    <property type="evidence" value="ECO:0007669"/>
    <property type="project" value="InterPro"/>
</dbReference>
<dbReference type="FunFam" id="1.20.5.350:FF:000003">
    <property type="entry name" value="Troponin T isoform 5"/>
    <property type="match status" value="1"/>
</dbReference>
<name>A0AAV6UP68_9ARAC</name>
<accession>A0AAV6UP68</accession>
<dbReference type="InterPro" id="IPR001978">
    <property type="entry name" value="Troponin"/>
</dbReference>
<feature type="region of interest" description="Disordered" evidence="3">
    <location>
        <begin position="377"/>
        <end position="429"/>
    </location>
</feature>
<dbReference type="InterPro" id="IPR027707">
    <property type="entry name" value="TNNT"/>
</dbReference>
<dbReference type="Gene3D" id="1.20.5.350">
    <property type="match status" value="1"/>
</dbReference>